<dbReference type="EMBL" id="CACTIH010005758">
    <property type="protein sequence ID" value="CAA3001458.1"/>
    <property type="molecule type" value="Genomic_DNA"/>
</dbReference>
<evidence type="ECO:0000313" key="2">
    <source>
        <dbReference type="Proteomes" id="UP000594638"/>
    </source>
</evidence>
<organism evidence="1 2">
    <name type="scientific">Olea europaea subsp. europaea</name>
    <dbReference type="NCBI Taxonomy" id="158383"/>
    <lineage>
        <taxon>Eukaryota</taxon>
        <taxon>Viridiplantae</taxon>
        <taxon>Streptophyta</taxon>
        <taxon>Embryophyta</taxon>
        <taxon>Tracheophyta</taxon>
        <taxon>Spermatophyta</taxon>
        <taxon>Magnoliopsida</taxon>
        <taxon>eudicotyledons</taxon>
        <taxon>Gunneridae</taxon>
        <taxon>Pentapetalae</taxon>
        <taxon>asterids</taxon>
        <taxon>lamiids</taxon>
        <taxon>Lamiales</taxon>
        <taxon>Oleaceae</taxon>
        <taxon>Oleeae</taxon>
        <taxon>Olea</taxon>
    </lineage>
</organism>
<reference evidence="1 2" key="1">
    <citation type="submission" date="2019-12" db="EMBL/GenBank/DDBJ databases">
        <authorList>
            <person name="Alioto T."/>
            <person name="Alioto T."/>
            <person name="Gomez Garrido J."/>
        </authorList>
    </citation>
    <scope>NUCLEOTIDE SEQUENCE [LARGE SCALE GENOMIC DNA]</scope>
</reference>
<protein>
    <submittedName>
        <fullName evidence="1">Uncharacterized protein</fullName>
    </submittedName>
</protein>
<dbReference type="Proteomes" id="UP000594638">
    <property type="component" value="Unassembled WGS sequence"/>
</dbReference>
<accession>A0A8S0T8R5</accession>
<dbReference type="AlphaFoldDB" id="A0A8S0T8R5"/>
<dbReference type="Gramene" id="OE9A099369T1">
    <property type="protein sequence ID" value="OE9A099369C1"/>
    <property type="gene ID" value="OE9A099369"/>
</dbReference>
<gene>
    <name evidence="1" type="ORF">OLEA9_A099369</name>
</gene>
<keyword evidence="2" id="KW-1185">Reference proteome</keyword>
<evidence type="ECO:0000313" key="1">
    <source>
        <dbReference type="EMBL" id="CAA3001458.1"/>
    </source>
</evidence>
<comment type="caution">
    <text evidence="1">The sequence shown here is derived from an EMBL/GenBank/DDBJ whole genome shotgun (WGS) entry which is preliminary data.</text>
</comment>
<sequence length="49" mass="5860">MTMSAVDRKQMNLVMIRKTKERKDFNFHSVLLGKWRLTASRTCQEVNFL</sequence>
<proteinExistence type="predicted"/>
<name>A0A8S0T8R5_OLEEU</name>